<keyword evidence="3" id="KW-1185">Reference proteome</keyword>
<evidence type="ECO:0000313" key="3">
    <source>
        <dbReference type="Proteomes" id="UP001642484"/>
    </source>
</evidence>
<feature type="compositionally biased region" description="Basic and acidic residues" evidence="1">
    <location>
        <begin position="94"/>
        <end position="127"/>
    </location>
</feature>
<name>A0ABP0PX06_9DINO</name>
<accession>A0ABP0PX06</accession>
<evidence type="ECO:0000256" key="1">
    <source>
        <dbReference type="SAM" id="MobiDB-lite"/>
    </source>
</evidence>
<feature type="region of interest" description="Disordered" evidence="1">
    <location>
        <begin position="84"/>
        <end position="127"/>
    </location>
</feature>
<comment type="caution">
    <text evidence="2">The sequence shown here is derived from an EMBL/GenBank/DDBJ whole genome shotgun (WGS) entry which is preliminary data.</text>
</comment>
<dbReference type="Proteomes" id="UP001642484">
    <property type="component" value="Unassembled WGS sequence"/>
</dbReference>
<evidence type="ECO:0000313" key="2">
    <source>
        <dbReference type="EMBL" id="CAK9080550.1"/>
    </source>
</evidence>
<sequence>MIFLILKVHTARPLGHKLGCPKVLEESLGGSFTPPARAGFYNLMNYVGSAFMYVNHEYSERIKLVLSSWNAVQKTTAESYARADAVDAESQAEESVHEDAEPTVKKPQEPKNIKEVKEQQKGKETKEAETTMLKMDPEVKVDMKIPTSFNEMILFNASVMGFGGSHWMKIMLVQFDDMVRSVGNFCRLQEECDVMCLVLAKYKGPIELPEFKAVVLASLRSLLPDKWDSEHEVAWCWLWENMEGLLRASLGKPAVQEAALTCFYQSEPEKIQRFTHQIFPAFLEITPAGQEFLKQSSTRLLFISDKITSLLLELYRFPLKTVEESSAQGLKHVGYGIPTDMFPPFVTAATAVVATIQALAASEEVVEAVRWAVALIAKIIVRTLGEGSTLVMKAIHANASQLRVRGQLRKAIAIVPRCQRAHEVLNITAGPGLNKKN</sequence>
<dbReference type="InterPro" id="IPR009050">
    <property type="entry name" value="Globin-like_sf"/>
</dbReference>
<proteinExistence type="predicted"/>
<dbReference type="SUPFAM" id="SSF46458">
    <property type="entry name" value="Globin-like"/>
    <property type="match status" value="1"/>
</dbReference>
<organism evidence="2 3">
    <name type="scientific">Durusdinium trenchii</name>
    <dbReference type="NCBI Taxonomy" id="1381693"/>
    <lineage>
        <taxon>Eukaryota</taxon>
        <taxon>Sar</taxon>
        <taxon>Alveolata</taxon>
        <taxon>Dinophyceae</taxon>
        <taxon>Suessiales</taxon>
        <taxon>Symbiodiniaceae</taxon>
        <taxon>Durusdinium</taxon>
    </lineage>
</organism>
<gene>
    <name evidence="2" type="ORF">CCMP2556_LOCUS39536</name>
</gene>
<protein>
    <submittedName>
        <fullName evidence="2">Uncharacterized protein</fullName>
    </submittedName>
</protein>
<dbReference type="EMBL" id="CAXAMN010023745">
    <property type="protein sequence ID" value="CAK9080550.1"/>
    <property type="molecule type" value="Genomic_DNA"/>
</dbReference>
<reference evidence="2 3" key="1">
    <citation type="submission" date="2024-02" db="EMBL/GenBank/DDBJ databases">
        <authorList>
            <person name="Chen Y."/>
            <person name="Shah S."/>
            <person name="Dougan E. K."/>
            <person name="Thang M."/>
            <person name="Chan C."/>
        </authorList>
    </citation>
    <scope>NUCLEOTIDE SEQUENCE [LARGE SCALE GENOMIC DNA]</scope>
</reference>